<dbReference type="Gene3D" id="1.25.40.10">
    <property type="entry name" value="Tetratricopeptide repeat domain"/>
    <property type="match status" value="3"/>
</dbReference>
<dbReference type="Pfam" id="PF13432">
    <property type="entry name" value="TPR_16"/>
    <property type="match status" value="2"/>
</dbReference>
<dbReference type="AlphaFoldDB" id="A0A381NIB9"/>
<sequence>MKIKLILIAFVFIFLSTEYTGNFSIISVANAQEQQSRKTKRVGSMSEKVAKKLGEAQELIEAEQIQEGIEILNEILSSKRLSDYERAQVYYFLAYTAYLQEDYKKAINFYKRVLSEEAVPEGLLSAARFTIAQLWFQLEDWDKAISAVDDLLATEDSPRPDLYILKGSALYQLKKYEELIPVIQSAIDLAESRNAFRIEQLQKNIKSTADENGIRYLRREEEDKNEIDYFRFATQVEAELKEDLSKTRKAEQKTEIQLAIDNVKKSASNLAIGPTKENWWLLLRAAYFELDNIPKVRYVLERLLIEWSKKEYWTQLAAIYGQDELEEKQISAYATAYQEGFLEKSNEYVQMAQLYLSKEVPHKAAVVLQTGFDEGIVDKEVKNWRLLSQAWFLAQEDQMAIIALREAAKLSDDGELDVRLARSLANIADYKSCVDAAQTGIEKGGLKRDDESYITLGMCQFEEDMYEDAKNSFKLATNDATARREAALEECSIRENMTKEDFLILFDRQARWEKIGKELENKRLICTIPSSYRTATNWQKFLEKEVERVTLLQNQIKNIQEQLKSKESSTITF</sequence>
<dbReference type="PROSITE" id="PS50005">
    <property type="entry name" value="TPR"/>
    <property type="match status" value="1"/>
</dbReference>
<keyword evidence="1" id="KW-0175">Coiled coil</keyword>
<evidence type="ECO:0000256" key="1">
    <source>
        <dbReference type="SAM" id="Coils"/>
    </source>
</evidence>
<evidence type="ECO:0000313" key="2">
    <source>
        <dbReference type="EMBL" id="SUZ54310.1"/>
    </source>
</evidence>
<dbReference type="EMBL" id="UINC01000380">
    <property type="protein sequence ID" value="SUZ54310.1"/>
    <property type="molecule type" value="Genomic_DNA"/>
</dbReference>
<dbReference type="InterPro" id="IPR019734">
    <property type="entry name" value="TPR_rpt"/>
</dbReference>
<accession>A0A381NIB9</accession>
<gene>
    <name evidence="2" type="ORF">METZ01_LOCUS7164</name>
</gene>
<organism evidence="2">
    <name type="scientific">marine metagenome</name>
    <dbReference type="NCBI Taxonomy" id="408172"/>
    <lineage>
        <taxon>unclassified sequences</taxon>
        <taxon>metagenomes</taxon>
        <taxon>ecological metagenomes</taxon>
    </lineage>
</organism>
<reference evidence="2" key="1">
    <citation type="submission" date="2018-05" db="EMBL/GenBank/DDBJ databases">
        <authorList>
            <person name="Lanie J.A."/>
            <person name="Ng W.-L."/>
            <person name="Kazmierczak K.M."/>
            <person name="Andrzejewski T.M."/>
            <person name="Davidsen T.M."/>
            <person name="Wayne K.J."/>
            <person name="Tettelin H."/>
            <person name="Glass J.I."/>
            <person name="Rusch D."/>
            <person name="Podicherti R."/>
            <person name="Tsui H.-C.T."/>
            <person name="Winkler M.E."/>
        </authorList>
    </citation>
    <scope>NUCLEOTIDE SEQUENCE</scope>
</reference>
<dbReference type="SUPFAM" id="SSF48452">
    <property type="entry name" value="TPR-like"/>
    <property type="match status" value="1"/>
</dbReference>
<dbReference type="SMART" id="SM00028">
    <property type="entry name" value="TPR"/>
    <property type="match status" value="3"/>
</dbReference>
<proteinExistence type="predicted"/>
<name>A0A381NIB9_9ZZZZ</name>
<feature type="coiled-coil region" evidence="1">
    <location>
        <begin position="542"/>
        <end position="569"/>
    </location>
</feature>
<dbReference type="InterPro" id="IPR011990">
    <property type="entry name" value="TPR-like_helical_dom_sf"/>
</dbReference>
<protein>
    <submittedName>
        <fullName evidence="2">Uncharacterized protein</fullName>
    </submittedName>
</protein>